<dbReference type="Pfam" id="PF01289">
    <property type="entry name" value="Thiol_cytolysin"/>
    <property type="match status" value="1"/>
</dbReference>
<sequence length="604" mass="69178">MRLTNQTNFLFLFLMTLALCLVVSCKSREIDPQPTESPEHTYWRNSIDSVLSIGGELIQGKLRAVEPKETRYDITEGGKPVVEHKGSDSYDVVRPGYYRKIRRIFDFYGYRTDDDYIPKLSEEAIWPGNIIHVKSLKSSQIESLRELNEYRCPGRVTMAVVNGSRDLTRELTDFRFSEVTKQINSLVAANEGELPANLEYSIHTVRTLGEAAYYLRVPQSELENGKKYKEFRAVRWTDNTLKFILTFRQKFFTLVYDTPETGSALFKPSLTAEKLSSYTGKGDPLGYVSSVTYGRRFVALVEETRRTYSDSTELKQILEKQLPSGDRIKNIGRKVLDKLPNTKQTLRNVRIYLHLEGGRDIFTTDVSMLPSMAELNKFLISTATGAHIRYGIPITCTIKYLKNLKTVIIPHKMEGRYSFDDYEPEEDDNKIIISGLRLEGKGAGKYAEPGANYDEISNRSSVHIKHIQVSYSTDNKEENVIDVAARLRDYPQSYQDGFTHYFPNIELPAFGKTPVGHIRLSINLLYKTVRYAGGYEYDPPQDIVRSIEFRYSPTRGWFIEDDGKVSAVDAPFQRLGYKGSHRFCPIEFTLHYHLSTQLKGSLNE</sequence>
<dbReference type="Proteomes" id="UP000023482">
    <property type="component" value="Unassembled WGS sequence"/>
</dbReference>
<dbReference type="InterPro" id="IPR036359">
    <property type="entry name" value="Thiol_cytolysin_sf"/>
</dbReference>
<accession>Z4WXS8</accession>
<evidence type="ECO:0000313" key="1">
    <source>
        <dbReference type="EMBL" id="EWC92560.1"/>
    </source>
</evidence>
<evidence type="ECO:0000313" key="2">
    <source>
        <dbReference type="Proteomes" id="UP000023482"/>
    </source>
</evidence>
<keyword evidence="2" id="KW-1185">Reference proteome</keyword>
<protein>
    <submittedName>
        <fullName evidence="1">Thiol-activated cytolysin domain protein</fullName>
    </submittedName>
</protein>
<dbReference type="PATRIC" id="fig|887901.3.peg.786"/>
<reference evidence="1 2" key="1">
    <citation type="submission" date="2014-01" db="EMBL/GenBank/DDBJ databases">
        <authorList>
            <person name="Durkin A.S."/>
            <person name="McCorrison J."/>
            <person name="Torralba M."/>
            <person name="Gillis M."/>
            <person name="Haft D.H."/>
            <person name="Methe B."/>
            <person name="Sutton G."/>
            <person name="Nelson K.E."/>
        </authorList>
    </citation>
    <scope>NUCLEOTIDE SEQUENCE [LARGE SCALE GENOMIC DNA]</scope>
    <source>
        <strain evidence="1 2">ATCC 51270</strain>
    </source>
</reference>
<dbReference type="GO" id="GO:0015485">
    <property type="term" value="F:cholesterol binding"/>
    <property type="evidence" value="ECO:0007669"/>
    <property type="project" value="InterPro"/>
</dbReference>
<comment type="caution">
    <text evidence="1">The sequence shown here is derived from an EMBL/GenBank/DDBJ whole genome shotgun (WGS) entry which is preliminary data.</text>
</comment>
<dbReference type="AlphaFoldDB" id="Z4WXS8"/>
<dbReference type="RefSeq" id="WP_081748394.1">
    <property type="nucleotide sequence ID" value="NZ_JDFF01000012.1"/>
</dbReference>
<name>Z4WXS8_9PORP</name>
<dbReference type="OrthoDB" id="662759at2"/>
<gene>
    <name evidence="1" type="ORF">HMPREF0636_1594</name>
</gene>
<dbReference type="Gene3D" id="3.90.840.10">
    <property type="entry name" value="Thiol-activated cytolysin superfamily/Thiol-activated cytolysin, alpha-beta domain"/>
    <property type="match status" value="1"/>
</dbReference>
<proteinExistence type="predicted"/>
<dbReference type="Gene3D" id="3.40.30.40">
    <property type="entry name" value="Perfringolysin"/>
    <property type="match status" value="1"/>
</dbReference>
<dbReference type="InterPro" id="IPR036363">
    <property type="entry name" value="Thiol_cytolysin_ab_sf"/>
</dbReference>
<dbReference type="PROSITE" id="PS51257">
    <property type="entry name" value="PROKAR_LIPOPROTEIN"/>
    <property type="match status" value="1"/>
</dbReference>
<dbReference type="InterPro" id="IPR001869">
    <property type="entry name" value="Thiol_cytolysin"/>
</dbReference>
<dbReference type="EMBL" id="JDFF01000012">
    <property type="protein sequence ID" value="EWC92560.1"/>
    <property type="molecule type" value="Genomic_DNA"/>
</dbReference>
<organism evidence="1 2">
    <name type="scientific">Porphyromonas catoniae ATCC 51270</name>
    <dbReference type="NCBI Taxonomy" id="887901"/>
    <lineage>
        <taxon>Bacteria</taxon>
        <taxon>Pseudomonadati</taxon>
        <taxon>Bacteroidota</taxon>
        <taxon>Bacteroidia</taxon>
        <taxon>Bacteroidales</taxon>
        <taxon>Porphyromonadaceae</taxon>
        <taxon>Porphyromonas</taxon>
    </lineage>
</organism>
<dbReference type="SUPFAM" id="SSF56978">
    <property type="entry name" value="Perfringolysin"/>
    <property type="match status" value="1"/>
</dbReference>